<accession>A0A060HSJ6</accession>
<dbReference type="InterPro" id="IPR007842">
    <property type="entry name" value="HEPN_dom"/>
</dbReference>
<dbReference type="OrthoDB" id="111897at2157"/>
<evidence type="ECO:0000256" key="1">
    <source>
        <dbReference type="ARBA" id="ARBA00038248"/>
    </source>
</evidence>
<evidence type="ECO:0000259" key="2">
    <source>
        <dbReference type="Pfam" id="PF05168"/>
    </source>
</evidence>
<dbReference type="PANTHER" id="PTHR36565:SF1">
    <property type="entry name" value="UPF0332 PROTEIN TM_1000"/>
    <property type="match status" value="1"/>
</dbReference>
<name>A0A060HSJ6_9ARCH</name>
<dbReference type="GeneID" id="74687324"/>
<dbReference type="KEGG" id="nvn:NVIE_021510"/>
<dbReference type="InterPro" id="IPR052226">
    <property type="entry name" value="UPF0332_toxin"/>
</dbReference>
<dbReference type="AlphaFoldDB" id="A0A060HSJ6"/>
<dbReference type="STRING" id="926571.NVIE_021510"/>
<sequence length="143" mass="16015">MSLSDLSKKRIIEQFRSEPQQVRDQMDLARAKLKSAKNILGINEWEEAHNAAYHAMQAAGRALMYDKGYRPMSADHHVAVILFVQAVHGNKFGPEVLKAFDNARKKRSESLYDAADTISPTQAKNLVTKAEFFVSKAAAILKL</sequence>
<dbReference type="HOGENOM" id="CLU_1850629_0_0_2"/>
<comment type="similarity">
    <text evidence="1">Belongs to the UPF0332 family.</text>
</comment>
<dbReference type="Gene3D" id="1.20.120.330">
    <property type="entry name" value="Nucleotidyltransferases domain 2"/>
    <property type="match status" value="1"/>
</dbReference>
<dbReference type="Proteomes" id="UP000027093">
    <property type="component" value="Chromosome"/>
</dbReference>
<evidence type="ECO:0000313" key="4">
    <source>
        <dbReference type="Proteomes" id="UP000027093"/>
    </source>
</evidence>
<feature type="domain" description="HEPN" evidence="2">
    <location>
        <begin position="26"/>
        <end position="135"/>
    </location>
</feature>
<gene>
    <name evidence="3" type="ORF">NVIE_021510</name>
</gene>
<evidence type="ECO:0000313" key="3">
    <source>
        <dbReference type="EMBL" id="AIC16416.1"/>
    </source>
</evidence>
<proteinExistence type="inferred from homology"/>
<dbReference type="PANTHER" id="PTHR36565">
    <property type="entry name" value="UPF0332 PROTEIN TM_1000"/>
    <property type="match status" value="1"/>
</dbReference>
<organism evidence="3 4">
    <name type="scientific">Nitrososphaera viennensis EN76</name>
    <dbReference type="NCBI Taxonomy" id="926571"/>
    <lineage>
        <taxon>Archaea</taxon>
        <taxon>Nitrososphaerota</taxon>
        <taxon>Nitrososphaeria</taxon>
        <taxon>Nitrososphaerales</taxon>
        <taxon>Nitrososphaeraceae</taxon>
        <taxon>Nitrososphaera</taxon>
    </lineage>
</organism>
<reference evidence="3 4" key="1">
    <citation type="journal article" date="2014" name="Int. J. Syst. Evol. Microbiol.">
        <title>Nitrososphaera viennensis gen. nov., sp. nov., an aerobic and mesophilic, ammonia-oxidizing archaeon from soil and a member of the archaeal phylum Thaumarchaeota.</title>
        <authorList>
            <person name="Stieglmeier M."/>
            <person name="Klingl A."/>
            <person name="Alves R.J."/>
            <person name="Rittmann S.K."/>
            <person name="Melcher M."/>
            <person name="Leisch N."/>
            <person name="Schleper C."/>
        </authorList>
    </citation>
    <scope>NUCLEOTIDE SEQUENCE [LARGE SCALE GENOMIC DNA]</scope>
    <source>
        <strain evidence="3">EN76</strain>
    </source>
</reference>
<dbReference type="EMBL" id="CP007536">
    <property type="protein sequence ID" value="AIC16416.1"/>
    <property type="molecule type" value="Genomic_DNA"/>
</dbReference>
<protein>
    <recommendedName>
        <fullName evidence="2">HEPN domain-containing protein</fullName>
    </recommendedName>
</protein>
<keyword evidence="4" id="KW-1185">Reference proteome</keyword>
<dbReference type="RefSeq" id="WP_084790773.1">
    <property type="nucleotide sequence ID" value="NZ_CP007536.1"/>
</dbReference>
<dbReference type="Pfam" id="PF05168">
    <property type="entry name" value="HEPN"/>
    <property type="match status" value="1"/>
</dbReference>